<proteinExistence type="predicted"/>
<dbReference type="InterPro" id="IPR011990">
    <property type="entry name" value="TPR-like_helical_dom_sf"/>
</dbReference>
<feature type="region of interest" description="Disordered" evidence="3">
    <location>
        <begin position="1252"/>
        <end position="1309"/>
    </location>
</feature>
<organism evidence="5 6">
    <name type="scientific">Klebsormidium nitens</name>
    <name type="common">Green alga</name>
    <name type="synonym">Ulothrix nitens</name>
    <dbReference type="NCBI Taxonomy" id="105231"/>
    <lineage>
        <taxon>Eukaryota</taxon>
        <taxon>Viridiplantae</taxon>
        <taxon>Streptophyta</taxon>
        <taxon>Klebsormidiophyceae</taxon>
        <taxon>Klebsormidiales</taxon>
        <taxon>Klebsormidiaceae</taxon>
        <taxon>Klebsormidium</taxon>
    </lineage>
</organism>
<dbReference type="NCBIfam" id="TIGR00756">
    <property type="entry name" value="PPR"/>
    <property type="match status" value="8"/>
</dbReference>
<feature type="repeat" description="PPR" evidence="2">
    <location>
        <begin position="673"/>
        <end position="707"/>
    </location>
</feature>
<evidence type="ECO:0000259" key="4">
    <source>
        <dbReference type="Pfam" id="PF17177"/>
    </source>
</evidence>
<dbReference type="Proteomes" id="UP000054558">
    <property type="component" value="Unassembled WGS sequence"/>
</dbReference>
<dbReference type="Pfam" id="PF17177">
    <property type="entry name" value="PPR_long"/>
    <property type="match status" value="1"/>
</dbReference>
<feature type="repeat" description="PPR" evidence="2">
    <location>
        <begin position="918"/>
        <end position="952"/>
    </location>
</feature>
<feature type="compositionally biased region" description="Acidic residues" evidence="3">
    <location>
        <begin position="1299"/>
        <end position="1309"/>
    </location>
</feature>
<feature type="repeat" description="PPR" evidence="2">
    <location>
        <begin position="708"/>
        <end position="742"/>
    </location>
</feature>
<dbReference type="OrthoDB" id="185373at2759"/>
<dbReference type="GO" id="GO:0048255">
    <property type="term" value="P:mRNA stabilization"/>
    <property type="evidence" value="ECO:0000318"/>
    <property type="project" value="GO_Central"/>
</dbReference>
<dbReference type="InterPro" id="IPR033443">
    <property type="entry name" value="PROP1-like_PPR_dom"/>
</dbReference>
<evidence type="ECO:0000256" key="2">
    <source>
        <dbReference type="PROSITE-ProRule" id="PRU00708"/>
    </source>
</evidence>
<feature type="repeat" description="PPR" evidence="2">
    <location>
        <begin position="848"/>
        <end position="882"/>
    </location>
</feature>
<feature type="compositionally biased region" description="Basic residues" evidence="3">
    <location>
        <begin position="421"/>
        <end position="432"/>
    </location>
</feature>
<feature type="repeat" description="PPR" evidence="2">
    <location>
        <begin position="743"/>
        <end position="777"/>
    </location>
</feature>
<evidence type="ECO:0000256" key="1">
    <source>
        <dbReference type="ARBA" id="ARBA00022737"/>
    </source>
</evidence>
<evidence type="ECO:0000313" key="5">
    <source>
        <dbReference type="EMBL" id="GAQ89244.1"/>
    </source>
</evidence>
<feature type="repeat" description="PPR" evidence="2">
    <location>
        <begin position="778"/>
        <end position="812"/>
    </location>
</feature>
<feature type="repeat" description="PPR" evidence="2">
    <location>
        <begin position="953"/>
        <end position="987"/>
    </location>
</feature>
<dbReference type="PANTHER" id="PTHR47935:SF1">
    <property type="entry name" value="PENTATRICOPEPTIDE REPEAT-CONTAINING PROTEIN MRL1, CHLOROPLASTIC"/>
    <property type="match status" value="1"/>
</dbReference>
<feature type="repeat" description="PPR" evidence="2">
    <location>
        <begin position="813"/>
        <end position="847"/>
    </location>
</feature>
<dbReference type="InterPro" id="IPR053303">
    <property type="entry name" value="Chloroplast_PPR"/>
</dbReference>
<dbReference type="Gene3D" id="3.40.50.300">
    <property type="entry name" value="P-loop containing nucleotide triphosphate hydrolases"/>
    <property type="match status" value="1"/>
</dbReference>
<sequence>MHWPLLFEGAQVSDNALGICRARNLGSLSRRGALGSPRTGNGKSRQLQRCWSHEAARIKLCCSASIPHHPRSALQDEVDGSAAQNAQRVTTRLEFKHGGQQTGESSVSEAGLGRRALLGLLAGTFVGSGVAEATSVDPEVCTSGGSTVQADHSPGDAEPSGRECLEERSLASAFLAFQASGIYGPTEYLFSGGSAALLPSAILLLGVCLVTPVGKELLRSMRPGSGRAVTGAALGKAATAAPSVSAAATSLEEAYNAASQVNGYKCAGPVVMESIRPTLEETRRLLRDFEGLSADMAAAGVDVEALAGKLRSLQGSLDACSDAGERMSVAAGVLAEVGAASGGEERRVAICRVLLQKNDSLRLTDPVPELDATTVAWLEQYLERARVEPATSYLNGSAPNGHAAASTPTASHSSTVEHLNRALHKPPVKHPVWKNPIDPDEEAATQPEPDDHGPNGSANGVAVEQSVKDALGAEVSAESGSSNGLLVLEEEEDQARREAPAGPSEGSSKSGAENSQNSAENGSVGSSLGGVLAEGPNEDSVSVERGKAGVTLGVAVLERPVEKEDARLMTRGGFLAEYRHCLQKRRAKECIDIIEAGQQAGLLNIKKHVSHQRVLQLCASQPDAALSVRFLKLFRAPTLTLLTSVMGVCAQKADVDRGFDVLAVAHGARVVPDCHLYTGLITTCMNARRLDLAFKVFHDMEAAGVEPNRYTFAALIHGCAEVRQVAKAFGAYSIMLKKNIKPDQAVFNSLINACGRSGVVARAFDVYGDMAIQGLKPDAITLGTLVNACAQAGELERAIEIYAGMVEGGVMPSREVYTSLVHACSKDGDVAKALAIYADMRAAGIMPDEVVFSALIDVAGHSGQLDVALYLLTEMRVAGVPIGAVTYGALIGMFGKAGMIPESERLFDQMQAEGIVPSAAIYNALIGVKGRAGHLSEALALLDDMRSRGVKPDRITYSSLLHACASKKEADQAFELYHMALAEGIPPFLTACKVLTEICANQIWSNAGAPSPATSVGPWAWEVAKQPPRTQWAYRALQVYRETVAAGVRVPVGTFSMLLGCFKLPATPGPTITSVWRASRRAPGKRSRGRQPTGEGLFTDDGAGLYSPGAVALYEEVAAKVSMPQCSMAGPATLDMTYLPPNAAEVCVLAMIKRVRLKQAAGAAAKLYPITLKLKTHLEPSPNKEMEGHMIHISSRSAIAVGSLLRRLQLRFDGHESSGSITISAASLRRWLRPPVPRGRKLNFVEQQRAIRLGQKLPQRGGPRGGTPAPRAASNASKPSWYPKIGGWQTSEGYGTAFSDDDTEDDEVN</sequence>
<evidence type="ECO:0000256" key="3">
    <source>
        <dbReference type="SAM" id="MobiDB-lite"/>
    </source>
</evidence>
<name>A0A1Y1IE54_KLENI</name>
<feature type="domain" description="PROP1-like PPR" evidence="4">
    <location>
        <begin position="715"/>
        <end position="864"/>
    </location>
</feature>
<dbReference type="InterPro" id="IPR027417">
    <property type="entry name" value="P-loop_NTPase"/>
</dbReference>
<dbReference type="STRING" id="105231.A0A1Y1IE54"/>
<keyword evidence="1" id="KW-0677">Repeat</keyword>
<feature type="region of interest" description="Disordered" evidence="3">
    <location>
        <begin position="491"/>
        <end position="544"/>
    </location>
</feature>
<feature type="compositionally biased region" description="Low complexity" evidence="3">
    <location>
        <begin position="522"/>
        <end position="531"/>
    </location>
</feature>
<dbReference type="PANTHER" id="PTHR47935">
    <property type="entry name" value="PENTATRICOPEPTIDE REPEAT-CONTAINING PROTEIN MRL1, CHLOROPLASTIC"/>
    <property type="match status" value="1"/>
</dbReference>
<feature type="repeat" description="PPR" evidence="2">
    <location>
        <begin position="883"/>
        <end position="917"/>
    </location>
</feature>
<dbReference type="Pfam" id="PF13041">
    <property type="entry name" value="PPR_2"/>
    <property type="match status" value="1"/>
</dbReference>
<dbReference type="Gene3D" id="1.25.40.10">
    <property type="entry name" value="Tetratricopeptide repeat domain"/>
    <property type="match status" value="3"/>
</dbReference>
<feature type="compositionally biased region" description="Low complexity" evidence="3">
    <location>
        <begin position="402"/>
        <end position="414"/>
    </location>
</feature>
<dbReference type="InterPro" id="IPR002885">
    <property type="entry name" value="PPR_rpt"/>
</dbReference>
<evidence type="ECO:0000313" key="6">
    <source>
        <dbReference type="Proteomes" id="UP000054558"/>
    </source>
</evidence>
<reference evidence="5 6" key="1">
    <citation type="journal article" date="2014" name="Nat. Commun.">
        <title>Klebsormidium flaccidum genome reveals primary factors for plant terrestrial adaptation.</title>
        <authorList>
            <person name="Hori K."/>
            <person name="Maruyama F."/>
            <person name="Fujisawa T."/>
            <person name="Togashi T."/>
            <person name="Yamamoto N."/>
            <person name="Seo M."/>
            <person name="Sato S."/>
            <person name="Yamada T."/>
            <person name="Mori H."/>
            <person name="Tajima N."/>
            <person name="Moriyama T."/>
            <person name="Ikeuchi M."/>
            <person name="Watanabe M."/>
            <person name="Wada H."/>
            <person name="Kobayashi K."/>
            <person name="Saito M."/>
            <person name="Masuda T."/>
            <person name="Sasaki-Sekimoto Y."/>
            <person name="Mashiguchi K."/>
            <person name="Awai K."/>
            <person name="Shimojima M."/>
            <person name="Masuda S."/>
            <person name="Iwai M."/>
            <person name="Nobusawa T."/>
            <person name="Narise T."/>
            <person name="Kondo S."/>
            <person name="Saito H."/>
            <person name="Sato R."/>
            <person name="Murakawa M."/>
            <person name="Ihara Y."/>
            <person name="Oshima-Yamada Y."/>
            <person name="Ohtaka K."/>
            <person name="Satoh M."/>
            <person name="Sonobe K."/>
            <person name="Ishii M."/>
            <person name="Ohtani R."/>
            <person name="Kanamori-Sato M."/>
            <person name="Honoki R."/>
            <person name="Miyazaki D."/>
            <person name="Mochizuki H."/>
            <person name="Umetsu J."/>
            <person name="Higashi K."/>
            <person name="Shibata D."/>
            <person name="Kamiya Y."/>
            <person name="Sato N."/>
            <person name="Nakamura Y."/>
            <person name="Tabata S."/>
            <person name="Ida S."/>
            <person name="Kurokawa K."/>
            <person name="Ohta H."/>
        </authorList>
    </citation>
    <scope>NUCLEOTIDE SEQUENCE [LARGE SCALE GENOMIC DNA]</scope>
    <source>
        <strain evidence="5 6">NIES-2285</strain>
    </source>
</reference>
<dbReference type="EMBL" id="DF237451">
    <property type="protein sequence ID" value="GAQ89244.1"/>
    <property type="molecule type" value="Genomic_DNA"/>
</dbReference>
<gene>
    <name evidence="5" type="ORF">KFL_005020050</name>
</gene>
<dbReference type="Pfam" id="PF01535">
    <property type="entry name" value="PPR"/>
    <property type="match status" value="2"/>
</dbReference>
<dbReference type="PROSITE" id="PS51375">
    <property type="entry name" value="PPR"/>
    <property type="match status" value="9"/>
</dbReference>
<feature type="compositionally biased region" description="Basic residues" evidence="3">
    <location>
        <begin position="1078"/>
        <end position="1089"/>
    </location>
</feature>
<feature type="region of interest" description="Disordered" evidence="3">
    <location>
        <begin position="393"/>
        <end position="460"/>
    </location>
</feature>
<protein>
    <submittedName>
        <fullName evidence="5">Putative Pentatricopeptide repeat domain containing protein</fullName>
    </submittedName>
</protein>
<feature type="compositionally biased region" description="Polar residues" evidence="3">
    <location>
        <begin position="505"/>
        <end position="521"/>
    </location>
</feature>
<accession>A0A1Y1IE54</accession>
<keyword evidence="6" id="KW-1185">Reference proteome</keyword>
<feature type="region of interest" description="Disordered" evidence="3">
    <location>
        <begin position="1078"/>
        <end position="1101"/>
    </location>
</feature>